<keyword evidence="2 7" id="KW-0808">Transferase</keyword>
<comment type="function">
    <text evidence="7">DNA-dependent RNA polymerase (RNAP) catalyzes the transcription of DNA into RNA using the four ribonucleoside triphosphates as substrates.</text>
</comment>
<keyword evidence="4 7" id="KW-0479">Metal-binding</keyword>
<dbReference type="EC" id="2.7.7.6" evidence="7"/>
<comment type="subunit">
    <text evidence="7">Part of the RNA polymerase complex.</text>
</comment>
<dbReference type="GO" id="GO:0006351">
    <property type="term" value="P:DNA-templated transcription"/>
    <property type="evidence" value="ECO:0007669"/>
    <property type="project" value="UniProtKB-UniRule"/>
</dbReference>
<evidence type="ECO:0000256" key="2">
    <source>
        <dbReference type="ARBA" id="ARBA00022679"/>
    </source>
</evidence>
<dbReference type="PIRSF" id="PIRSF005653">
    <property type="entry name" value="RNA_pol_N/8_sub"/>
    <property type="match status" value="1"/>
</dbReference>
<keyword evidence="7" id="KW-0963">Cytoplasm</keyword>
<dbReference type="EMBL" id="LNJB01000005">
    <property type="protein sequence ID" value="KYC54951.1"/>
    <property type="molecule type" value="Genomic_DNA"/>
</dbReference>
<keyword evidence="5 7" id="KW-0862">Zinc</keyword>
<dbReference type="NCBIfam" id="NF003089">
    <property type="entry name" value="PRK04016.1"/>
    <property type="match status" value="1"/>
</dbReference>
<comment type="cofactor">
    <cofactor evidence="7">
        <name>Zn(2+)</name>
        <dbReference type="ChEBI" id="CHEBI:29105"/>
    </cofactor>
    <text evidence="7">Binds 1 zinc ion.</text>
</comment>
<organism evidence="8 10">
    <name type="scientific">Candidatus Methanofastidiosum methylothiophilum</name>
    <dbReference type="NCBI Taxonomy" id="1705564"/>
    <lineage>
        <taxon>Archaea</taxon>
        <taxon>Methanobacteriati</taxon>
        <taxon>Methanobacteriota</taxon>
        <taxon>Stenosarchaea group</taxon>
        <taxon>Candidatus Methanofastidiosia</taxon>
        <taxon>Candidatus Methanofastidiosales</taxon>
        <taxon>Candidatus Methanofastidiosaceae</taxon>
        <taxon>Candidatus Methanofastidiosum</taxon>
    </lineage>
</organism>
<dbReference type="GO" id="GO:0000428">
    <property type="term" value="C:DNA-directed RNA polymerase complex"/>
    <property type="evidence" value="ECO:0007669"/>
    <property type="project" value="UniProtKB-KW"/>
</dbReference>
<dbReference type="HAMAP" id="MF_00250">
    <property type="entry name" value="RNApol_arch_Rpo10"/>
    <property type="match status" value="1"/>
</dbReference>
<dbReference type="InterPro" id="IPR000268">
    <property type="entry name" value="RPABC5/Rpb10"/>
</dbReference>
<accession>A0A150JCL4</accession>
<feature type="binding site" evidence="7">
    <location>
        <position position="7"/>
    </location>
    <ligand>
        <name>Zn(2+)</name>
        <dbReference type="ChEBI" id="CHEBI:29105"/>
    </ligand>
</feature>
<dbReference type="Gene3D" id="1.10.10.60">
    <property type="entry name" value="Homeodomain-like"/>
    <property type="match status" value="1"/>
</dbReference>
<dbReference type="PROSITE" id="PS01112">
    <property type="entry name" value="RNA_POL_N_8KD"/>
    <property type="match status" value="1"/>
</dbReference>
<comment type="subcellular location">
    <subcellularLocation>
        <location evidence="7">Cytoplasm</location>
    </subcellularLocation>
</comment>
<dbReference type="AlphaFoldDB" id="A0A150JH51"/>
<dbReference type="Proteomes" id="UP000092420">
    <property type="component" value="Unassembled WGS sequence"/>
</dbReference>
<keyword evidence="3 7" id="KW-0548">Nucleotidyltransferase</keyword>
<feature type="binding site" evidence="7">
    <location>
        <position position="45"/>
    </location>
    <ligand>
        <name>Zn(2+)</name>
        <dbReference type="ChEBI" id="CHEBI:29105"/>
    </ligand>
</feature>
<dbReference type="GO" id="GO:0005737">
    <property type="term" value="C:cytoplasm"/>
    <property type="evidence" value="ECO:0007669"/>
    <property type="project" value="UniProtKB-SubCell"/>
</dbReference>
<keyword evidence="1 7" id="KW-0240">DNA-directed RNA polymerase</keyword>
<evidence type="ECO:0000256" key="3">
    <source>
        <dbReference type="ARBA" id="ARBA00022695"/>
    </source>
</evidence>
<keyword evidence="6 7" id="KW-0804">Transcription</keyword>
<evidence type="ECO:0000256" key="4">
    <source>
        <dbReference type="ARBA" id="ARBA00022723"/>
    </source>
</evidence>
<dbReference type="SUPFAM" id="SSF46924">
    <property type="entry name" value="RNA polymerase subunit RPB10"/>
    <property type="match status" value="1"/>
</dbReference>
<feature type="binding site" evidence="7">
    <location>
        <position position="44"/>
    </location>
    <ligand>
        <name>Zn(2+)</name>
        <dbReference type="ChEBI" id="CHEBI:29105"/>
    </ligand>
</feature>
<gene>
    <name evidence="7 8" type="primary">rpoN</name>
    <name evidence="7" type="synonym">rpo10</name>
    <name evidence="8" type="ORF">AN188_00577</name>
    <name evidence="9" type="ORF">APG09_00323</name>
</gene>
<proteinExistence type="inferred from homology"/>
<dbReference type="PATRIC" id="fig|1706433.3.peg.577"/>
<feature type="binding site" evidence="7">
    <location>
        <position position="10"/>
    </location>
    <ligand>
        <name>Zn(2+)</name>
        <dbReference type="ChEBI" id="CHEBI:29105"/>
    </ligand>
</feature>
<protein>
    <recommendedName>
        <fullName evidence="7">DNA-directed RNA polymerase subunit Rpo10</fullName>
        <ecNumber evidence="7">2.7.7.6</ecNumber>
    </recommendedName>
    <alternativeName>
        <fullName evidence="7">DNA-directed RNA polymerase subunit N</fullName>
    </alternativeName>
</protein>
<dbReference type="Pfam" id="PF01194">
    <property type="entry name" value="RNA_pol_N"/>
    <property type="match status" value="1"/>
</dbReference>
<dbReference type="PANTHER" id="PTHR23431">
    <property type="entry name" value="DNA-DIRECTED RNA POLYMERASES I, II, AND III SUBUNIT RPABC5 FAMILY MEMBER"/>
    <property type="match status" value="1"/>
</dbReference>
<evidence type="ECO:0000313" key="9">
    <source>
        <dbReference type="EMBL" id="KYC58305.1"/>
    </source>
</evidence>
<evidence type="ECO:0000313" key="8">
    <source>
        <dbReference type="EMBL" id="KYC54951.1"/>
    </source>
</evidence>
<comment type="similarity">
    <text evidence="7">Belongs to the archaeal Rpo10/eukaryotic RPB10 RNA polymerase subunit family.</text>
</comment>
<accession>A0A150JH51</accession>
<evidence type="ECO:0000256" key="5">
    <source>
        <dbReference type="ARBA" id="ARBA00022833"/>
    </source>
</evidence>
<dbReference type="FunFam" id="1.10.10.60:FF:000024">
    <property type="entry name" value="DNA-directed RNA polymerases I, II, and III subunit"/>
    <property type="match status" value="1"/>
</dbReference>
<accession>A0A150JM29</accession>
<sequence>MIIPVRCFTCGKVIGHLYEPYLDRLNKGELSEKILDDMGLTRYCCRRMLLTHVDLIDELLDYKI</sequence>
<dbReference type="InterPro" id="IPR023580">
    <property type="entry name" value="RNA_pol_su_RPB10"/>
</dbReference>
<evidence type="ECO:0000313" key="10">
    <source>
        <dbReference type="Proteomes" id="UP000092420"/>
    </source>
</evidence>
<dbReference type="EMBL" id="LNJE01000003">
    <property type="protein sequence ID" value="KYC58305.1"/>
    <property type="molecule type" value="Genomic_DNA"/>
</dbReference>
<evidence type="ECO:0000256" key="6">
    <source>
        <dbReference type="ARBA" id="ARBA00023163"/>
    </source>
</evidence>
<dbReference type="InterPro" id="IPR020789">
    <property type="entry name" value="RNA_pol_suN_Zn-BS"/>
</dbReference>
<dbReference type="GO" id="GO:0003899">
    <property type="term" value="F:DNA-directed RNA polymerase activity"/>
    <property type="evidence" value="ECO:0007669"/>
    <property type="project" value="UniProtKB-UniRule"/>
</dbReference>
<dbReference type="PATRIC" id="fig|1706435.3.peg.314"/>
<evidence type="ECO:0000256" key="7">
    <source>
        <dbReference type="HAMAP-Rule" id="MF_00250"/>
    </source>
</evidence>
<dbReference type="GO" id="GO:0008270">
    <property type="term" value="F:zinc ion binding"/>
    <property type="evidence" value="ECO:0007669"/>
    <property type="project" value="UniProtKB-UniRule"/>
</dbReference>
<dbReference type="PANTHER" id="PTHR23431:SF3">
    <property type="entry name" value="DNA-DIRECTED RNA POLYMERASES I, II, AND III SUBUNIT RPABC5"/>
    <property type="match status" value="1"/>
</dbReference>
<comment type="catalytic activity">
    <reaction evidence="7">
        <text>RNA(n) + a ribonucleoside 5'-triphosphate = RNA(n+1) + diphosphate</text>
        <dbReference type="Rhea" id="RHEA:21248"/>
        <dbReference type="Rhea" id="RHEA-COMP:14527"/>
        <dbReference type="Rhea" id="RHEA-COMP:17342"/>
        <dbReference type="ChEBI" id="CHEBI:33019"/>
        <dbReference type="ChEBI" id="CHEBI:61557"/>
        <dbReference type="ChEBI" id="CHEBI:140395"/>
        <dbReference type="EC" id="2.7.7.6"/>
    </reaction>
</comment>
<reference evidence="8 10" key="1">
    <citation type="journal article" date="2016" name="ISME J.">
        <title>Chasing the elusive Euryarchaeota class WSA2: genomes reveal a uniquely fastidious methyl-reducing methanogen.</title>
        <authorList>
            <person name="Nobu M.K."/>
            <person name="Narihiro T."/>
            <person name="Kuroda K."/>
            <person name="Mei R."/>
            <person name="Liu W.T."/>
        </authorList>
    </citation>
    <scope>NUCLEOTIDE SEQUENCE [LARGE SCALE GENOMIC DNA]</scope>
    <source>
        <strain evidence="8">ADurb1013_Bin02101</strain>
        <strain evidence="9">ADurb1213_Bin02801</strain>
    </source>
</reference>
<dbReference type="GO" id="GO:0003677">
    <property type="term" value="F:DNA binding"/>
    <property type="evidence" value="ECO:0007669"/>
    <property type="project" value="InterPro"/>
</dbReference>
<name>A0A150JH51_9EURY</name>
<comment type="caution">
    <text evidence="8">The sequence shown here is derived from an EMBL/GenBank/DDBJ whole genome shotgun (WGS) entry which is preliminary data.</text>
</comment>
<evidence type="ECO:0000256" key="1">
    <source>
        <dbReference type="ARBA" id="ARBA00022478"/>
    </source>
</evidence>